<gene>
    <name evidence="7" type="ORF">HGP29_07195</name>
</gene>
<dbReference type="InterPro" id="IPR005308">
    <property type="entry name" value="OKR_de-COase_N"/>
</dbReference>
<keyword evidence="4" id="KW-0456">Lyase</keyword>
<evidence type="ECO:0000259" key="6">
    <source>
        <dbReference type="PROSITE" id="PS00703"/>
    </source>
</evidence>
<dbReference type="GO" id="GO:0005829">
    <property type="term" value="C:cytosol"/>
    <property type="evidence" value="ECO:0007669"/>
    <property type="project" value="TreeGrafter"/>
</dbReference>
<evidence type="ECO:0000313" key="8">
    <source>
        <dbReference type="Proteomes" id="UP000585050"/>
    </source>
</evidence>
<dbReference type="GO" id="GO:0030170">
    <property type="term" value="F:pyridoxal phosphate binding"/>
    <property type="evidence" value="ECO:0007669"/>
    <property type="project" value="TreeGrafter"/>
</dbReference>
<keyword evidence="2" id="KW-0210">Decarboxylase</keyword>
<proteinExistence type="inferred from homology"/>
<reference evidence="7 8" key="1">
    <citation type="submission" date="2020-04" db="EMBL/GenBank/DDBJ databases">
        <title>Flammeovirga sp. SR4, a novel species isolated from seawater.</title>
        <authorList>
            <person name="Wang X."/>
        </authorList>
    </citation>
    <scope>NUCLEOTIDE SEQUENCE [LARGE SCALE GENOMIC DNA]</scope>
    <source>
        <strain evidence="7 8">SR4</strain>
    </source>
</reference>
<dbReference type="Pfam" id="PF03709">
    <property type="entry name" value="OKR_DC_1_N"/>
    <property type="match status" value="1"/>
</dbReference>
<dbReference type="GO" id="GO:0006520">
    <property type="term" value="P:amino acid metabolic process"/>
    <property type="evidence" value="ECO:0007669"/>
    <property type="project" value="InterPro"/>
</dbReference>
<dbReference type="Gene3D" id="3.90.100.10">
    <property type="entry name" value="Orn/Lys/Arg decarboxylase, C-terminal domain"/>
    <property type="match status" value="1"/>
</dbReference>
<protein>
    <submittedName>
        <fullName evidence="7">Amino acid decarboxylase</fullName>
    </submittedName>
</protein>
<keyword evidence="8" id="KW-1185">Reference proteome</keyword>
<dbReference type="AlphaFoldDB" id="A0A7X8SIQ9"/>
<dbReference type="Gene3D" id="3.40.50.2300">
    <property type="match status" value="1"/>
</dbReference>
<dbReference type="PANTHER" id="PTHR45229">
    <property type="entry name" value="CONSTITUTIVE ORNITHINE DECARBOXYLASE"/>
    <property type="match status" value="1"/>
</dbReference>
<dbReference type="InterPro" id="IPR036633">
    <property type="entry name" value="Prn/Lys/Arg_de-COase_C_sf"/>
</dbReference>
<dbReference type="InterPro" id="IPR011193">
    <property type="entry name" value="Orn/lys/arg_de-COase"/>
</dbReference>
<sequence>MKYKNLYQALVFHSEAGKDTYIGKVISQIVANIESYGYKVIQTNDAFETRMAIENDASIALLLLDHSDANTKNLIEKVKERGLEAPIFLLNETEKITELPNEIFEEITGALYLQEDTPDFMAKHVRKHMEDYLESIKTPFFGGMVDYVEKGNEMWLAPGHNGGVFYEKSPVGKAFFDHMGENFFRSDFNFVPDLGGIFDHSGAYGEAEKQAAEIFGADRTYFVLNGTSTSNKMVNNGILTKGDLVLFDRNNHKSHHHSALMLSGAIPVYMQDDRNPFGMVGPLASSTLTEEHIREQIKNNPLVKDKEAYKKERPFRMAIIENCTYDGTIYNVQEIIDRIGHLCDYIFFDEAWGAFMNFHPLYAGHFGLGLKQLKDNDPGIVVTQSTHKQLAGLSQASQIHMKDDHLGEQKRRASHQRFNEVYMMHMSTSPYYPMFASLDVGAQMMKGKNGEWLWNSAIEMSIEMAKKVRALAAEFATNDDSDKQWFVDPFVPDVVNIKDSKFLENGQYKWEDIDTKILSKEQQAWSFEKGAKWHGYHDIEDNYVMKDPTKLLFLTPGLDRQSGEFAEMGIPAPILKEYMREKGIVAEKADFYSILFLLTPAIERTKISTLVAEMVKFKELYDNGALMEEALPEMAAQHPEFYKGRTLKEVCQEMHDVLKKWQADQLQKDMFQEQYFPTPVMTPYDAFQKFVQNEVEYVPMEEISGRVAATMALVYPPGIGVILPGERYDEKCEPTIKYFEMFQETNKKFPGFDNEIQGAYEEVQEDGSVKYYTYVVKED</sequence>
<dbReference type="InterPro" id="IPR015424">
    <property type="entry name" value="PyrdxlP-dep_Trfase"/>
</dbReference>
<dbReference type="FunFam" id="3.40.640.10:FF:000008">
    <property type="entry name" value="Lysine decarboxylase, inducible"/>
    <property type="match status" value="1"/>
</dbReference>
<keyword evidence="3 5" id="KW-0663">Pyridoxal phosphate</keyword>
<dbReference type="PANTHER" id="PTHR45229:SF3">
    <property type="entry name" value="BIODEGRADATIVE ARGININE DECARBOXYLASE"/>
    <property type="match status" value="1"/>
</dbReference>
<dbReference type="InterPro" id="IPR015421">
    <property type="entry name" value="PyrdxlP-dep_Trfase_major"/>
</dbReference>
<accession>A0A7X8SIQ9</accession>
<dbReference type="SUPFAM" id="SSF55904">
    <property type="entry name" value="Ornithine decarboxylase C-terminal domain"/>
    <property type="match status" value="1"/>
</dbReference>
<dbReference type="Gene3D" id="3.40.640.10">
    <property type="entry name" value="Type I PLP-dependent aspartate aminotransferase-like (Major domain)"/>
    <property type="match status" value="1"/>
</dbReference>
<dbReference type="SUPFAM" id="SSF53383">
    <property type="entry name" value="PLP-dependent transferases"/>
    <property type="match status" value="1"/>
</dbReference>
<dbReference type="Gene3D" id="3.90.1150.10">
    <property type="entry name" value="Aspartate Aminotransferase, domain 1"/>
    <property type="match status" value="1"/>
</dbReference>
<name>A0A7X8SIQ9_9BACT</name>
<dbReference type="EMBL" id="JABAIL010000002">
    <property type="protein sequence ID" value="NLR90986.1"/>
    <property type="molecule type" value="Genomic_DNA"/>
</dbReference>
<comment type="caution">
    <text evidence="7">The sequence shown here is derived from an EMBL/GenBank/DDBJ whole genome shotgun (WGS) entry which is preliminary data.</text>
</comment>
<dbReference type="PIRSF" id="PIRSF009393">
    <property type="entry name" value="Orn_decarb"/>
    <property type="match status" value="1"/>
</dbReference>
<evidence type="ECO:0000256" key="4">
    <source>
        <dbReference type="ARBA" id="ARBA00023239"/>
    </source>
</evidence>
<evidence type="ECO:0000313" key="7">
    <source>
        <dbReference type="EMBL" id="NLR90986.1"/>
    </source>
</evidence>
<dbReference type="Pfam" id="PF01276">
    <property type="entry name" value="OKR_DC_1"/>
    <property type="match status" value="1"/>
</dbReference>
<dbReference type="PROSITE" id="PS00703">
    <property type="entry name" value="OKR_DC_1"/>
    <property type="match status" value="1"/>
</dbReference>
<evidence type="ECO:0000256" key="3">
    <source>
        <dbReference type="ARBA" id="ARBA00022898"/>
    </source>
</evidence>
<dbReference type="Proteomes" id="UP000585050">
    <property type="component" value="Unassembled WGS sequence"/>
</dbReference>
<dbReference type="Pfam" id="PF03711">
    <property type="entry name" value="OKR_DC_1_C"/>
    <property type="match status" value="1"/>
</dbReference>
<evidence type="ECO:0000256" key="2">
    <source>
        <dbReference type="ARBA" id="ARBA00022793"/>
    </source>
</evidence>
<dbReference type="InterPro" id="IPR000310">
    <property type="entry name" value="Orn/Lys/Arg_deCO2ase_major_dom"/>
</dbReference>
<feature type="domain" description="Orn/Lys/Arg decarboxylases family 1 pyridoxal-P attachment site" evidence="6">
    <location>
        <begin position="383"/>
        <end position="397"/>
    </location>
</feature>
<comment type="similarity">
    <text evidence="1">Belongs to the Orn/Lys/Arg decarboxylase class-I family.</text>
</comment>
<feature type="modified residue" description="N6-(pyridoxal phosphate)lysine" evidence="5">
    <location>
        <position position="388"/>
    </location>
</feature>
<evidence type="ECO:0000256" key="5">
    <source>
        <dbReference type="PIRSR" id="PIRSR009393-1"/>
    </source>
</evidence>
<organism evidence="7 8">
    <name type="scientific">Flammeovirga agarivorans</name>
    <dbReference type="NCBI Taxonomy" id="2726742"/>
    <lineage>
        <taxon>Bacteria</taxon>
        <taxon>Pseudomonadati</taxon>
        <taxon>Bacteroidota</taxon>
        <taxon>Cytophagia</taxon>
        <taxon>Cytophagales</taxon>
        <taxon>Flammeovirgaceae</taxon>
        <taxon>Flammeovirga</taxon>
    </lineage>
</organism>
<dbReference type="InterPro" id="IPR008286">
    <property type="entry name" value="Prn/Lys/Arg_de-COase_C"/>
</dbReference>
<evidence type="ECO:0000256" key="1">
    <source>
        <dbReference type="ARBA" id="ARBA00010671"/>
    </source>
</evidence>
<dbReference type="RefSeq" id="WP_168881692.1">
    <property type="nucleotide sequence ID" value="NZ_JABAIL010000002.1"/>
</dbReference>
<dbReference type="InterPro" id="IPR015422">
    <property type="entry name" value="PyrdxlP-dep_Trfase_small"/>
</dbReference>
<dbReference type="GO" id="GO:0016831">
    <property type="term" value="F:carboxy-lyase activity"/>
    <property type="evidence" value="ECO:0007669"/>
    <property type="project" value="UniProtKB-KW"/>
</dbReference>